<keyword evidence="2" id="KW-1185">Reference proteome</keyword>
<protein>
    <submittedName>
        <fullName evidence="1">Uncharacterized protein</fullName>
    </submittedName>
</protein>
<accession>A0AAW1N8E3</accession>
<organism evidence="1 2">
    <name type="scientific">Popillia japonica</name>
    <name type="common">Japanese beetle</name>
    <dbReference type="NCBI Taxonomy" id="7064"/>
    <lineage>
        <taxon>Eukaryota</taxon>
        <taxon>Metazoa</taxon>
        <taxon>Ecdysozoa</taxon>
        <taxon>Arthropoda</taxon>
        <taxon>Hexapoda</taxon>
        <taxon>Insecta</taxon>
        <taxon>Pterygota</taxon>
        <taxon>Neoptera</taxon>
        <taxon>Endopterygota</taxon>
        <taxon>Coleoptera</taxon>
        <taxon>Polyphaga</taxon>
        <taxon>Scarabaeiformia</taxon>
        <taxon>Scarabaeidae</taxon>
        <taxon>Rutelinae</taxon>
        <taxon>Popillia</taxon>
    </lineage>
</organism>
<evidence type="ECO:0000313" key="2">
    <source>
        <dbReference type="Proteomes" id="UP001458880"/>
    </source>
</evidence>
<proteinExistence type="predicted"/>
<evidence type="ECO:0000313" key="1">
    <source>
        <dbReference type="EMBL" id="KAK9754529.1"/>
    </source>
</evidence>
<dbReference type="Proteomes" id="UP001458880">
    <property type="component" value="Unassembled WGS sequence"/>
</dbReference>
<reference evidence="1 2" key="1">
    <citation type="journal article" date="2024" name="BMC Genomics">
        <title>De novo assembly and annotation of Popillia japonica's genome with initial clues to its potential as an invasive pest.</title>
        <authorList>
            <person name="Cucini C."/>
            <person name="Boschi S."/>
            <person name="Funari R."/>
            <person name="Cardaioli E."/>
            <person name="Iannotti N."/>
            <person name="Marturano G."/>
            <person name="Paoli F."/>
            <person name="Bruttini M."/>
            <person name="Carapelli A."/>
            <person name="Frati F."/>
            <person name="Nardi F."/>
        </authorList>
    </citation>
    <scope>NUCLEOTIDE SEQUENCE [LARGE SCALE GENOMIC DNA]</scope>
    <source>
        <strain evidence="1">DMR45628</strain>
    </source>
</reference>
<dbReference type="AlphaFoldDB" id="A0AAW1N8E3"/>
<dbReference type="EMBL" id="JASPKY010000007">
    <property type="protein sequence ID" value="KAK9754529.1"/>
    <property type="molecule type" value="Genomic_DNA"/>
</dbReference>
<name>A0AAW1N8E3_POPJA</name>
<comment type="caution">
    <text evidence="1">The sequence shown here is derived from an EMBL/GenBank/DDBJ whole genome shotgun (WGS) entry which is preliminary data.</text>
</comment>
<gene>
    <name evidence="1" type="ORF">QE152_g1231</name>
</gene>
<sequence>MANRLSRNGELYLKFAGDDTTFKTKRIFYRYSDIHDSSIGNFQEYLNVHKQIIDQRIIPGVNNILHDFMRTLSVNLLSKLPNGSYFDD</sequence>